<keyword evidence="2" id="KW-1185">Reference proteome</keyword>
<dbReference type="Proteomes" id="UP000499080">
    <property type="component" value="Unassembled WGS sequence"/>
</dbReference>
<dbReference type="AlphaFoldDB" id="A0A4Y2SJS0"/>
<accession>A0A4Y2SJS0</accession>
<dbReference type="OrthoDB" id="6775559at2759"/>
<evidence type="ECO:0000313" key="2">
    <source>
        <dbReference type="Proteomes" id="UP000499080"/>
    </source>
</evidence>
<name>A0A4Y2SJS0_ARAVE</name>
<evidence type="ECO:0000313" key="1">
    <source>
        <dbReference type="EMBL" id="GBN88504.1"/>
    </source>
</evidence>
<protein>
    <recommendedName>
        <fullName evidence="3">Pre-C2HC domain-containing protein</fullName>
    </recommendedName>
</protein>
<gene>
    <name evidence="1" type="ORF">AVEN_193969_1</name>
</gene>
<evidence type="ECO:0008006" key="3">
    <source>
        <dbReference type="Google" id="ProtNLM"/>
    </source>
</evidence>
<proteinExistence type="predicted"/>
<sequence length="244" mass="28396">MIIRTAIDEEKEFGATVIGDDTDLLVLWIVHAPTNNQLKMVIPKKDRYKAVQSSVQSLFREEIRELHQIKEKIVLTKPSKRNPSAIIFNIPKSFTETSIQQGLRQIFPQDLKVKFIFKGRDTDVQNWVFEVPAQHFHLLKDSQRVPINWTPFKISQFIHYKRSNNCQSFGHLSRDCFFSAPNCAYCGGHHETSLCNAERPSCITRYHHNIRFGTIMQLNHSSRDRSCPCLQTVKQNYLKSIDYT</sequence>
<organism evidence="1 2">
    <name type="scientific">Araneus ventricosus</name>
    <name type="common">Orbweaver spider</name>
    <name type="synonym">Epeira ventricosa</name>
    <dbReference type="NCBI Taxonomy" id="182803"/>
    <lineage>
        <taxon>Eukaryota</taxon>
        <taxon>Metazoa</taxon>
        <taxon>Ecdysozoa</taxon>
        <taxon>Arthropoda</taxon>
        <taxon>Chelicerata</taxon>
        <taxon>Arachnida</taxon>
        <taxon>Araneae</taxon>
        <taxon>Araneomorphae</taxon>
        <taxon>Entelegynae</taxon>
        <taxon>Araneoidea</taxon>
        <taxon>Araneidae</taxon>
        <taxon>Araneus</taxon>
    </lineage>
</organism>
<dbReference type="EMBL" id="BGPR01022315">
    <property type="protein sequence ID" value="GBN88504.1"/>
    <property type="molecule type" value="Genomic_DNA"/>
</dbReference>
<comment type="caution">
    <text evidence="1">The sequence shown here is derived from an EMBL/GenBank/DDBJ whole genome shotgun (WGS) entry which is preliminary data.</text>
</comment>
<reference evidence="1 2" key="1">
    <citation type="journal article" date="2019" name="Sci. Rep.">
        <title>Orb-weaving spider Araneus ventricosus genome elucidates the spidroin gene catalogue.</title>
        <authorList>
            <person name="Kono N."/>
            <person name="Nakamura H."/>
            <person name="Ohtoshi R."/>
            <person name="Moran D.A.P."/>
            <person name="Shinohara A."/>
            <person name="Yoshida Y."/>
            <person name="Fujiwara M."/>
            <person name="Mori M."/>
            <person name="Tomita M."/>
            <person name="Arakawa K."/>
        </authorList>
    </citation>
    <scope>NUCLEOTIDE SEQUENCE [LARGE SCALE GENOMIC DNA]</scope>
</reference>